<dbReference type="Pfam" id="PF01479">
    <property type="entry name" value="S4"/>
    <property type="match status" value="1"/>
</dbReference>
<dbReference type="Gene3D" id="3.10.290.10">
    <property type="entry name" value="RNA-binding S4 domain"/>
    <property type="match status" value="1"/>
</dbReference>
<dbReference type="InterPro" id="IPR002942">
    <property type="entry name" value="S4_RNA-bd"/>
</dbReference>
<gene>
    <name evidence="3" type="ORF">WH159_05390</name>
</gene>
<accession>A0ABU8Q4E8</accession>
<sequence length="96" mass="10620">MRLDRFLWFARLVKTRSAAQSLAEGGLLRIDGRRIDRAHCPVRPGVVVAFPRNGQVRVLRVLALPRRRGPPAEALATYELLEPARTEPVDGAGQPA</sequence>
<keyword evidence="1" id="KW-0694">RNA-binding</keyword>
<keyword evidence="4" id="KW-1185">Reference proteome</keyword>
<evidence type="ECO:0000259" key="2">
    <source>
        <dbReference type="SMART" id="SM00363"/>
    </source>
</evidence>
<evidence type="ECO:0000256" key="1">
    <source>
        <dbReference type="PROSITE-ProRule" id="PRU00182"/>
    </source>
</evidence>
<organism evidence="3 4">
    <name type="scientific">Sphingomonas molluscorum</name>
    <dbReference type="NCBI Taxonomy" id="418184"/>
    <lineage>
        <taxon>Bacteria</taxon>
        <taxon>Pseudomonadati</taxon>
        <taxon>Pseudomonadota</taxon>
        <taxon>Alphaproteobacteria</taxon>
        <taxon>Sphingomonadales</taxon>
        <taxon>Sphingomonadaceae</taxon>
        <taxon>Sphingomonas</taxon>
    </lineage>
</organism>
<dbReference type="SMART" id="SM00363">
    <property type="entry name" value="S4"/>
    <property type="match status" value="1"/>
</dbReference>
<dbReference type="RefSeq" id="WP_132882672.1">
    <property type="nucleotide sequence ID" value="NZ_JBBGZA010000001.1"/>
</dbReference>
<dbReference type="CDD" id="cd00165">
    <property type="entry name" value="S4"/>
    <property type="match status" value="1"/>
</dbReference>
<dbReference type="Proteomes" id="UP001380365">
    <property type="component" value="Unassembled WGS sequence"/>
</dbReference>
<feature type="domain" description="RNA-binding S4" evidence="2">
    <location>
        <begin position="1"/>
        <end position="64"/>
    </location>
</feature>
<dbReference type="InterPro" id="IPR036986">
    <property type="entry name" value="S4_RNA-bd_sf"/>
</dbReference>
<dbReference type="SUPFAM" id="SSF55174">
    <property type="entry name" value="Alpha-L RNA-binding motif"/>
    <property type="match status" value="1"/>
</dbReference>
<protein>
    <submittedName>
        <fullName evidence="3">S4 domain-containing protein</fullName>
    </submittedName>
</protein>
<evidence type="ECO:0000313" key="4">
    <source>
        <dbReference type="Proteomes" id="UP001380365"/>
    </source>
</evidence>
<name>A0ABU8Q4E8_9SPHN</name>
<proteinExistence type="predicted"/>
<reference evidence="3 4" key="1">
    <citation type="submission" date="2023-12" db="EMBL/GenBank/DDBJ databases">
        <title>Gut-associated functions are favored during microbiome assembly across C. elegans life.</title>
        <authorList>
            <person name="Zimmermann J."/>
        </authorList>
    </citation>
    <scope>NUCLEOTIDE SEQUENCE [LARGE SCALE GENOMIC DNA]</scope>
    <source>
        <strain evidence="3 4">JUb134</strain>
    </source>
</reference>
<dbReference type="PROSITE" id="PS50889">
    <property type="entry name" value="S4"/>
    <property type="match status" value="1"/>
</dbReference>
<comment type="caution">
    <text evidence="3">The sequence shown here is derived from an EMBL/GenBank/DDBJ whole genome shotgun (WGS) entry which is preliminary data.</text>
</comment>
<dbReference type="EMBL" id="JBBGZA010000001">
    <property type="protein sequence ID" value="MEJ5093968.1"/>
    <property type="molecule type" value="Genomic_DNA"/>
</dbReference>
<evidence type="ECO:0000313" key="3">
    <source>
        <dbReference type="EMBL" id="MEJ5093968.1"/>
    </source>
</evidence>